<gene>
    <name evidence="7" type="ORF">C8D86_12234</name>
</gene>
<feature type="transmembrane region" description="Helical" evidence="5">
    <location>
        <begin position="331"/>
        <end position="350"/>
    </location>
</feature>
<keyword evidence="3 5" id="KW-1133">Transmembrane helix</keyword>
<dbReference type="Proteomes" id="UP000254720">
    <property type="component" value="Unassembled WGS sequence"/>
</dbReference>
<dbReference type="InterPro" id="IPR005829">
    <property type="entry name" value="Sugar_transporter_CS"/>
</dbReference>
<sequence length="457" mass="51082">MDDREHVIKGRQIVARLDRLPVWPYPFHFLLIVGIGFFFGFFDILTIGFALPRIEQSFNVSLDQATWTITSSLIGYIIGSFMISRIADLYGRKWGLIFSILFFSIGSFACAASFNLSWLIFWRFITGMGIGAEIATVTAFMEEVSPAAIRGRSTCTAIAFGMFGFAIVPFISYLLVPNFIVGWRILFVIGGIAGICIFYTRRHLPDSPRWLVIHNQLDQAEAIVARAEQIARQKYGELPEPGPISDQPMIRDTRLLNQLSASLLKRIVLFVLVWFFYYIGNYAWLTLAPSLLIKQGFDLSKSIGFIALSSFGFIVGSLISIFLSEKLERKWLAIIIALVWSLALFIIGWYPQPIVIVIAGFIATTTIATIIPILYIYTGENFPTRIRTTSLSITDGLGHLGGAFCGQIIFTFSHFISSNAYDFSNAFIIMAITGIITAILLLPGMKMTQRSLSDLAK</sequence>
<evidence type="ECO:0000313" key="8">
    <source>
        <dbReference type="Proteomes" id="UP000254720"/>
    </source>
</evidence>
<keyword evidence="8" id="KW-1185">Reference proteome</keyword>
<feature type="transmembrane region" description="Helical" evidence="5">
    <location>
        <begin position="356"/>
        <end position="377"/>
    </location>
</feature>
<reference evidence="7 8" key="1">
    <citation type="submission" date="2018-07" db="EMBL/GenBank/DDBJ databases">
        <title>Genomic Encyclopedia of Type Strains, Phase IV (KMG-IV): sequencing the most valuable type-strain genomes for metagenomic binning, comparative biology and taxonomic classification.</title>
        <authorList>
            <person name="Goeker M."/>
        </authorList>
    </citation>
    <scope>NUCLEOTIDE SEQUENCE [LARGE SCALE GENOMIC DNA]</scope>
    <source>
        <strain evidence="7 8">DSM 16500</strain>
    </source>
</reference>
<feature type="transmembrane region" description="Helical" evidence="5">
    <location>
        <begin position="181"/>
        <end position="200"/>
    </location>
</feature>
<comment type="subcellular location">
    <subcellularLocation>
        <location evidence="1">Membrane</location>
        <topology evidence="1">Multi-pass membrane protein</topology>
    </subcellularLocation>
</comment>
<accession>A0A370GCP9</accession>
<evidence type="ECO:0000256" key="5">
    <source>
        <dbReference type="SAM" id="Phobius"/>
    </source>
</evidence>
<dbReference type="PROSITE" id="PS00217">
    <property type="entry name" value="SUGAR_TRANSPORT_2"/>
    <property type="match status" value="1"/>
</dbReference>
<dbReference type="AlphaFoldDB" id="A0A370GCP9"/>
<dbReference type="Pfam" id="PF00083">
    <property type="entry name" value="Sugar_tr"/>
    <property type="match status" value="1"/>
</dbReference>
<evidence type="ECO:0000259" key="6">
    <source>
        <dbReference type="PROSITE" id="PS50850"/>
    </source>
</evidence>
<dbReference type="InterPro" id="IPR005828">
    <property type="entry name" value="MFS_sugar_transport-like"/>
</dbReference>
<dbReference type="OrthoDB" id="4474610at2"/>
<proteinExistence type="predicted"/>
<evidence type="ECO:0000256" key="3">
    <source>
        <dbReference type="ARBA" id="ARBA00022989"/>
    </source>
</evidence>
<feature type="transmembrane region" description="Helical" evidence="5">
    <location>
        <begin position="95"/>
        <end position="114"/>
    </location>
</feature>
<evidence type="ECO:0000256" key="2">
    <source>
        <dbReference type="ARBA" id="ARBA00022692"/>
    </source>
</evidence>
<dbReference type="CDD" id="cd17316">
    <property type="entry name" value="MFS_SV2_like"/>
    <property type="match status" value="1"/>
</dbReference>
<feature type="transmembrane region" description="Helical" evidence="5">
    <location>
        <begin position="397"/>
        <end position="417"/>
    </location>
</feature>
<feature type="transmembrane region" description="Helical" evidence="5">
    <location>
        <begin position="305"/>
        <end position="324"/>
    </location>
</feature>
<dbReference type="PROSITE" id="PS50850">
    <property type="entry name" value="MFS"/>
    <property type="match status" value="1"/>
</dbReference>
<protein>
    <submittedName>
        <fullName evidence="7">Putative MFS transporter</fullName>
    </submittedName>
</protein>
<comment type="caution">
    <text evidence="7">The sequence shown here is derived from an EMBL/GenBank/DDBJ whole genome shotgun (WGS) entry which is preliminary data.</text>
</comment>
<feature type="transmembrane region" description="Helical" evidence="5">
    <location>
        <begin position="64"/>
        <end position="83"/>
    </location>
</feature>
<feature type="transmembrane region" description="Helical" evidence="5">
    <location>
        <begin position="153"/>
        <end position="175"/>
    </location>
</feature>
<keyword evidence="4 5" id="KW-0472">Membrane</keyword>
<feature type="transmembrane region" description="Helical" evidence="5">
    <location>
        <begin position="29"/>
        <end position="52"/>
    </location>
</feature>
<feature type="transmembrane region" description="Helical" evidence="5">
    <location>
        <begin position="423"/>
        <end position="442"/>
    </location>
</feature>
<dbReference type="Gene3D" id="1.20.1250.20">
    <property type="entry name" value="MFS general substrate transporter like domains"/>
    <property type="match status" value="1"/>
</dbReference>
<organism evidence="7 8">
    <name type="scientific">Aquicella lusitana</name>
    <dbReference type="NCBI Taxonomy" id="254246"/>
    <lineage>
        <taxon>Bacteria</taxon>
        <taxon>Pseudomonadati</taxon>
        <taxon>Pseudomonadota</taxon>
        <taxon>Gammaproteobacteria</taxon>
        <taxon>Legionellales</taxon>
        <taxon>Coxiellaceae</taxon>
        <taxon>Aquicella</taxon>
    </lineage>
</organism>
<dbReference type="GO" id="GO:0046943">
    <property type="term" value="F:carboxylic acid transmembrane transporter activity"/>
    <property type="evidence" value="ECO:0007669"/>
    <property type="project" value="TreeGrafter"/>
</dbReference>
<evidence type="ECO:0000256" key="4">
    <source>
        <dbReference type="ARBA" id="ARBA00023136"/>
    </source>
</evidence>
<dbReference type="RefSeq" id="WP_114835061.1">
    <property type="nucleotide sequence ID" value="NZ_LR699114.1"/>
</dbReference>
<feature type="transmembrane region" description="Helical" evidence="5">
    <location>
        <begin position="120"/>
        <end position="141"/>
    </location>
</feature>
<dbReference type="PROSITE" id="PS00216">
    <property type="entry name" value="SUGAR_TRANSPORT_1"/>
    <property type="match status" value="1"/>
</dbReference>
<feature type="transmembrane region" description="Helical" evidence="5">
    <location>
        <begin position="267"/>
        <end position="285"/>
    </location>
</feature>
<feature type="domain" description="Major facilitator superfamily (MFS) profile" evidence="6">
    <location>
        <begin position="29"/>
        <end position="449"/>
    </location>
</feature>
<dbReference type="PANTHER" id="PTHR23508:SF10">
    <property type="entry name" value="CARBOXYLIC ACID TRANSPORTER PROTEIN HOMOLOG"/>
    <property type="match status" value="1"/>
</dbReference>
<dbReference type="InterPro" id="IPR020846">
    <property type="entry name" value="MFS_dom"/>
</dbReference>
<name>A0A370GCP9_9COXI</name>
<keyword evidence="2 5" id="KW-0812">Transmembrane</keyword>
<evidence type="ECO:0000256" key="1">
    <source>
        <dbReference type="ARBA" id="ARBA00004141"/>
    </source>
</evidence>
<dbReference type="PANTHER" id="PTHR23508">
    <property type="entry name" value="CARBOXYLIC ACID TRANSPORTER PROTEIN HOMOLOG"/>
    <property type="match status" value="1"/>
</dbReference>
<evidence type="ECO:0000313" key="7">
    <source>
        <dbReference type="EMBL" id="RDI40990.1"/>
    </source>
</evidence>
<dbReference type="InterPro" id="IPR036259">
    <property type="entry name" value="MFS_trans_sf"/>
</dbReference>
<dbReference type="EMBL" id="QQAX01000022">
    <property type="protein sequence ID" value="RDI40990.1"/>
    <property type="molecule type" value="Genomic_DNA"/>
</dbReference>
<dbReference type="SUPFAM" id="SSF103473">
    <property type="entry name" value="MFS general substrate transporter"/>
    <property type="match status" value="1"/>
</dbReference>
<dbReference type="GO" id="GO:0005886">
    <property type="term" value="C:plasma membrane"/>
    <property type="evidence" value="ECO:0007669"/>
    <property type="project" value="TreeGrafter"/>
</dbReference>